<dbReference type="Proteomes" id="UP001279734">
    <property type="component" value="Unassembled WGS sequence"/>
</dbReference>
<feature type="compositionally biased region" description="Polar residues" evidence="1">
    <location>
        <begin position="130"/>
        <end position="148"/>
    </location>
</feature>
<name>A0AAD3TF97_NEPGR</name>
<keyword evidence="3" id="KW-1185">Reference proteome</keyword>
<feature type="region of interest" description="Disordered" evidence="1">
    <location>
        <begin position="122"/>
        <end position="148"/>
    </location>
</feature>
<reference evidence="2" key="1">
    <citation type="submission" date="2023-05" db="EMBL/GenBank/DDBJ databases">
        <title>Nepenthes gracilis genome sequencing.</title>
        <authorList>
            <person name="Fukushima K."/>
        </authorList>
    </citation>
    <scope>NUCLEOTIDE SEQUENCE</scope>
    <source>
        <strain evidence="2">SING2019-196</strain>
    </source>
</reference>
<sequence>MTTDNPGRPNFLGRPAATPSAAAPHQAASPFSSSMPVVRPENSSFRPPPTSASRTMAPLSSSNPVSGSEATGFNPNMAVRFDNPPSAPQQVSQALNYFQSFPTPQFPTTAQTMPIRVPPAGPPNLAPPLQSNMPSQNQPSVGHSSTSIPSFVPPSQTPFQMVSPPQGYVAAPLYRLPLILDNREVIFHLLPYQVLQGCIQENRSNSRFLGLLQVFCRAW</sequence>
<comment type="caution">
    <text evidence="2">The sequence shown here is derived from an EMBL/GenBank/DDBJ whole genome shotgun (WGS) entry which is preliminary data.</text>
</comment>
<dbReference type="EMBL" id="BSYO01000034">
    <property type="protein sequence ID" value="GMH28104.1"/>
    <property type="molecule type" value="Genomic_DNA"/>
</dbReference>
<accession>A0AAD3TF97</accession>
<evidence type="ECO:0000313" key="3">
    <source>
        <dbReference type="Proteomes" id="UP001279734"/>
    </source>
</evidence>
<gene>
    <name evidence="2" type="ORF">Nepgr_029947</name>
</gene>
<evidence type="ECO:0000313" key="2">
    <source>
        <dbReference type="EMBL" id="GMH28104.1"/>
    </source>
</evidence>
<proteinExistence type="predicted"/>
<dbReference type="AlphaFoldDB" id="A0AAD3TF97"/>
<organism evidence="2 3">
    <name type="scientific">Nepenthes gracilis</name>
    <name type="common">Slender pitcher plant</name>
    <dbReference type="NCBI Taxonomy" id="150966"/>
    <lineage>
        <taxon>Eukaryota</taxon>
        <taxon>Viridiplantae</taxon>
        <taxon>Streptophyta</taxon>
        <taxon>Embryophyta</taxon>
        <taxon>Tracheophyta</taxon>
        <taxon>Spermatophyta</taxon>
        <taxon>Magnoliopsida</taxon>
        <taxon>eudicotyledons</taxon>
        <taxon>Gunneridae</taxon>
        <taxon>Pentapetalae</taxon>
        <taxon>Caryophyllales</taxon>
        <taxon>Nepenthaceae</taxon>
        <taxon>Nepenthes</taxon>
    </lineage>
</organism>
<feature type="region of interest" description="Disordered" evidence="1">
    <location>
        <begin position="1"/>
        <end position="90"/>
    </location>
</feature>
<evidence type="ECO:0000256" key="1">
    <source>
        <dbReference type="SAM" id="MobiDB-lite"/>
    </source>
</evidence>
<feature type="compositionally biased region" description="Low complexity" evidence="1">
    <location>
        <begin position="15"/>
        <end position="34"/>
    </location>
</feature>
<feature type="compositionally biased region" description="Polar residues" evidence="1">
    <location>
        <begin position="41"/>
        <end position="74"/>
    </location>
</feature>
<protein>
    <submittedName>
        <fullName evidence="2">Uncharacterized protein</fullName>
    </submittedName>
</protein>